<keyword evidence="1" id="KW-0808">Transferase</keyword>
<dbReference type="RefSeq" id="WP_310307251.1">
    <property type="nucleotide sequence ID" value="NZ_BAAAXB010000001.1"/>
</dbReference>
<name>A0ABU1PVR1_9PSEU</name>
<dbReference type="EC" id="2.3.1.180" evidence="1"/>
<accession>A0ABU1PVR1</accession>
<dbReference type="PANTHER" id="PTHR34069:SF2">
    <property type="entry name" value="BETA-KETOACYL-[ACYL-CARRIER-PROTEIN] SYNTHASE III"/>
    <property type="match status" value="1"/>
</dbReference>
<keyword evidence="2" id="KW-1185">Reference proteome</keyword>
<dbReference type="EMBL" id="JAVDSG010000001">
    <property type="protein sequence ID" value="MDR6594249.1"/>
    <property type="molecule type" value="Genomic_DNA"/>
</dbReference>
<keyword evidence="1" id="KW-0012">Acyltransferase</keyword>
<dbReference type="Gene3D" id="3.40.47.10">
    <property type="match status" value="2"/>
</dbReference>
<dbReference type="PANTHER" id="PTHR34069">
    <property type="entry name" value="3-OXOACYL-[ACYL-CARRIER-PROTEIN] SYNTHASE 3"/>
    <property type="match status" value="1"/>
</dbReference>
<protein>
    <submittedName>
        <fullName evidence="1">3-oxoacyl-[acyl-carrier-protein] synthase-3</fullName>
        <ecNumber evidence="1">2.3.1.180</ecNumber>
    </submittedName>
</protein>
<sequence>MIALAGSGWHLGDPVPVELLPEWAELDDAERAACSALGIGSVAVAGTASATDLAAAAARRALAAAAVSETEVDVLITVESRAPETLVSSDATRLQAALGARRAMAFSVGGLGCASLAPALLTAAGLLRDSAVRTVLVAHGSTPATPRRYRHPVTLNGDSGGALVLTRTGGVRVRDVLLETNGDYADLFRVPYRDRPFAEWREECSDPVAYSFRLAVETRNRLRDLTARLLARNGLTAADVTCYLAQNLSLPSHRNYAEVLGVVLHPACAANLARYGHLGPNDTFHNLHGAAVPPGSRVVLLDASPTAAWSAVLVETDDGDDGTHLL</sequence>
<evidence type="ECO:0000313" key="2">
    <source>
        <dbReference type="Proteomes" id="UP001268819"/>
    </source>
</evidence>
<reference evidence="1 2" key="1">
    <citation type="submission" date="2023-07" db="EMBL/GenBank/DDBJ databases">
        <title>Sequencing the genomes of 1000 actinobacteria strains.</title>
        <authorList>
            <person name="Klenk H.-P."/>
        </authorList>
    </citation>
    <scope>NUCLEOTIDE SEQUENCE [LARGE SCALE GENOMIC DNA]</scope>
    <source>
        <strain evidence="1 2">DSM 43749</strain>
    </source>
</reference>
<comment type="caution">
    <text evidence="1">The sequence shown here is derived from an EMBL/GenBank/DDBJ whole genome shotgun (WGS) entry which is preliminary data.</text>
</comment>
<organism evidence="1 2">
    <name type="scientific">Saccharothrix longispora</name>
    <dbReference type="NCBI Taxonomy" id="33920"/>
    <lineage>
        <taxon>Bacteria</taxon>
        <taxon>Bacillati</taxon>
        <taxon>Actinomycetota</taxon>
        <taxon>Actinomycetes</taxon>
        <taxon>Pseudonocardiales</taxon>
        <taxon>Pseudonocardiaceae</taxon>
        <taxon>Saccharothrix</taxon>
    </lineage>
</organism>
<gene>
    <name evidence="1" type="ORF">J2S66_002633</name>
</gene>
<dbReference type="GO" id="GO:0033818">
    <property type="term" value="F:beta-ketoacyl-acyl-carrier-protein synthase III activity"/>
    <property type="evidence" value="ECO:0007669"/>
    <property type="project" value="UniProtKB-EC"/>
</dbReference>
<dbReference type="SUPFAM" id="SSF53901">
    <property type="entry name" value="Thiolase-like"/>
    <property type="match status" value="1"/>
</dbReference>
<dbReference type="InterPro" id="IPR016039">
    <property type="entry name" value="Thiolase-like"/>
</dbReference>
<evidence type="ECO:0000313" key="1">
    <source>
        <dbReference type="EMBL" id="MDR6594249.1"/>
    </source>
</evidence>
<proteinExistence type="predicted"/>
<dbReference type="Proteomes" id="UP001268819">
    <property type="component" value="Unassembled WGS sequence"/>
</dbReference>